<dbReference type="GO" id="GO:0006229">
    <property type="term" value="P:dUTP biosynthetic process"/>
    <property type="evidence" value="ECO:0007669"/>
    <property type="project" value="InterPro"/>
</dbReference>
<feature type="non-terminal residue" evidence="3">
    <location>
        <position position="1"/>
    </location>
</feature>
<keyword evidence="1" id="KW-0378">Hydrolase</keyword>
<evidence type="ECO:0000256" key="1">
    <source>
        <dbReference type="ARBA" id="ARBA00022801"/>
    </source>
</evidence>
<dbReference type="GO" id="GO:0008829">
    <property type="term" value="F:dCTP deaminase activity"/>
    <property type="evidence" value="ECO:0007669"/>
    <property type="project" value="InterPro"/>
</dbReference>
<gene>
    <name evidence="3" type="ORF">S01H1_13972</name>
</gene>
<dbReference type="InterPro" id="IPR033704">
    <property type="entry name" value="dUTPase_trimeric"/>
</dbReference>
<dbReference type="InterPro" id="IPR036157">
    <property type="entry name" value="dUTPase-like_sf"/>
</dbReference>
<dbReference type="Pfam" id="PF22769">
    <property type="entry name" value="DCD"/>
    <property type="match status" value="1"/>
</dbReference>
<reference evidence="3" key="1">
    <citation type="journal article" date="2014" name="Front. Microbiol.">
        <title>High frequency of phylogenetically diverse reductive dehalogenase-homologous genes in deep subseafloor sedimentary metagenomes.</title>
        <authorList>
            <person name="Kawai M."/>
            <person name="Futagami T."/>
            <person name="Toyoda A."/>
            <person name="Takaki Y."/>
            <person name="Nishi S."/>
            <person name="Hori S."/>
            <person name="Arai W."/>
            <person name="Tsubouchi T."/>
            <person name="Morono Y."/>
            <person name="Uchiyama I."/>
            <person name="Ito T."/>
            <person name="Fujiyama A."/>
            <person name="Inagaki F."/>
            <person name="Takami H."/>
        </authorList>
    </citation>
    <scope>NUCLEOTIDE SEQUENCE</scope>
    <source>
        <strain evidence="3">Expedition CK06-06</strain>
    </source>
</reference>
<evidence type="ECO:0000313" key="3">
    <source>
        <dbReference type="EMBL" id="GAF80313.1"/>
    </source>
</evidence>
<proteinExistence type="predicted"/>
<keyword evidence="2" id="KW-0546">Nucleotide metabolism</keyword>
<dbReference type="Gene3D" id="2.70.40.10">
    <property type="match status" value="1"/>
</dbReference>
<dbReference type="SUPFAM" id="SSF51283">
    <property type="entry name" value="dUTPase-like"/>
    <property type="match status" value="1"/>
</dbReference>
<dbReference type="PANTHER" id="PTHR42680:SF3">
    <property type="entry name" value="DCTP DEAMINASE"/>
    <property type="match status" value="1"/>
</dbReference>
<evidence type="ECO:0000256" key="2">
    <source>
        <dbReference type="ARBA" id="ARBA00023080"/>
    </source>
</evidence>
<dbReference type="GO" id="GO:0015949">
    <property type="term" value="P:nucleobase-containing small molecule interconversion"/>
    <property type="evidence" value="ECO:0007669"/>
    <property type="project" value="TreeGrafter"/>
</dbReference>
<dbReference type="AlphaFoldDB" id="X0SH06"/>
<name>X0SH06_9ZZZZ</name>
<dbReference type="CDD" id="cd07557">
    <property type="entry name" value="trimeric_dUTPase"/>
    <property type="match status" value="1"/>
</dbReference>
<dbReference type="EMBL" id="BARS01007240">
    <property type="protein sequence ID" value="GAF80313.1"/>
    <property type="molecule type" value="Genomic_DNA"/>
</dbReference>
<organism evidence="3">
    <name type="scientific">marine sediment metagenome</name>
    <dbReference type="NCBI Taxonomy" id="412755"/>
    <lineage>
        <taxon>unclassified sequences</taxon>
        <taxon>metagenomes</taxon>
        <taxon>ecological metagenomes</taxon>
    </lineage>
</organism>
<dbReference type="InterPro" id="IPR011962">
    <property type="entry name" value="dCTP_deaminase"/>
</dbReference>
<sequence length="132" mass="14753">EFALDSYKNLDQFIERVEPNEDGAVVLKPDGFMLVETYEKLTLPLEGRLAARVEGRSSLARLGISVHMTAPTVHCGFSGVVYLEVKNEGPFNLKTWPERTPLCQVVFERVSSEPRRGPTTIFMEQVKPTGKG</sequence>
<accession>X0SH06</accession>
<dbReference type="PANTHER" id="PTHR42680">
    <property type="entry name" value="DCTP DEAMINASE"/>
    <property type="match status" value="1"/>
</dbReference>
<comment type="caution">
    <text evidence="3">The sequence shown here is derived from an EMBL/GenBank/DDBJ whole genome shotgun (WGS) entry which is preliminary data.</text>
</comment>
<protein>
    <submittedName>
        <fullName evidence="3">Uncharacterized protein</fullName>
    </submittedName>
</protein>